<evidence type="ECO:0000313" key="1">
    <source>
        <dbReference type="EMBL" id="PKT81837.1"/>
    </source>
</evidence>
<dbReference type="GO" id="GO:0006355">
    <property type="term" value="P:regulation of DNA-templated transcription"/>
    <property type="evidence" value="ECO:0007669"/>
    <property type="project" value="InterPro"/>
</dbReference>
<gene>
    <name evidence="1" type="ORF">BCM31_01235</name>
</gene>
<dbReference type="InterPro" id="IPR031895">
    <property type="entry name" value="RHH_CopG"/>
</dbReference>
<comment type="caution">
    <text evidence="1">The sequence shown here is derived from an EMBL/GenBank/DDBJ whole genome shotgun (WGS) entry which is preliminary data.</text>
</comment>
<evidence type="ECO:0000313" key="2">
    <source>
        <dbReference type="Proteomes" id="UP000233350"/>
    </source>
</evidence>
<dbReference type="EMBL" id="MBPK01000011">
    <property type="protein sequence ID" value="PKT81837.1"/>
    <property type="molecule type" value="Genomic_DNA"/>
</dbReference>
<dbReference type="Pfam" id="PF16777">
    <property type="entry name" value="RHH_7"/>
    <property type="match status" value="1"/>
</dbReference>
<dbReference type="RefSeq" id="WP_101312984.1">
    <property type="nucleotide sequence ID" value="NZ_CP063530.1"/>
</dbReference>
<evidence type="ECO:0008006" key="3">
    <source>
        <dbReference type="Google" id="ProtNLM"/>
    </source>
</evidence>
<accession>A0A2N3PKC4</accession>
<reference evidence="1 2" key="1">
    <citation type="submission" date="2016-07" db="EMBL/GenBank/DDBJ databases">
        <title>Detection of Helicobacter winghamensis from caecal content of red fox (Vulpes vulpes).</title>
        <authorList>
            <person name="Zanoni R.G."/>
            <person name="Florio D."/>
            <person name="Caffara M."/>
            <person name="Renzi M."/>
            <person name="Parisi A."/>
            <person name="Pasquali F."/>
            <person name="Manfreda G."/>
        </authorList>
    </citation>
    <scope>NUCLEOTIDE SEQUENCE [LARGE SCALE GENOMIC DNA]</scope>
    <source>
        <strain evidence="1 2">295_13</strain>
    </source>
</reference>
<keyword evidence="2" id="KW-1185">Reference proteome</keyword>
<organism evidence="1 2">
    <name type="scientific">Helicobacter winghamensis</name>
    <dbReference type="NCBI Taxonomy" id="157268"/>
    <lineage>
        <taxon>Bacteria</taxon>
        <taxon>Pseudomonadati</taxon>
        <taxon>Campylobacterota</taxon>
        <taxon>Epsilonproteobacteria</taxon>
        <taxon>Campylobacterales</taxon>
        <taxon>Helicobacteraceae</taxon>
        <taxon>Helicobacter</taxon>
    </lineage>
</organism>
<dbReference type="InterPro" id="IPR013321">
    <property type="entry name" value="Arc_rbn_hlx_hlx"/>
</dbReference>
<dbReference type="AlphaFoldDB" id="A0A2N3PKC4"/>
<proteinExistence type="predicted"/>
<sequence>MEKKALSIKEALKSGIIEQRTFQKAEQSKVGRKKKEESQKAKHSITIYLTQAQKDSLQNIADKESETIGYLCKKIILKYLKEKS</sequence>
<dbReference type="Proteomes" id="UP000233350">
    <property type="component" value="Unassembled WGS sequence"/>
</dbReference>
<protein>
    <recommendedName>
        <fullName evidence="3">CopG family transcriptional regulator</fullName>
    </recommendedName>
</protein>
<name>A0A2N3PKC4_9HELI</name>
<dbReference type="Gene3D" id="1.10.1220.10">
    <property type="entry name" value="Met repressor-like"/>
    <property type="match status" value="1"/>
</dbReference>